<evidence type="ECO:0000256" key="1">
    <source>
        <dbReference type="ARBA" id="ARBA00006192"/>
    </source>
</evidence>
<comment type="function">
    <text evidence="3">Regulates mitochondrial small subunit maturation by controlling 15S rRNA 5'-end processing. Localizes to the 5' precursor of the 15S rRNA in a position that is subsequently occupied by mS47 in the mature yeast mtSSU. Uses structure and sequence-specific RNA recognition, binding to a single-stranded region of the precursor and specifically recognizing bases -6 to -1. The exchange of Ccm1 for mS47 is coupled to the irreversible removal of precursor rRNA that is accompanied by conformational changes of the mitoribosomal proteins uS5m and mS26. These conformational changes signal completion of 5'-end rRNA processing through protection of the mature 5'-end of the 15S rRNA and stabilization of mS47. The removal of the 5' precursor together with the dissociation of Ccm1 may be catalyzed by the 5'-3' exoribonuclease Pet127. Involved in the specific removal of group I introns in mitochondrial encoded transcripts.</text>
</comment>
<evidence type="ECO:0000256" key="3">
    <source>
        <dbReference type="ARBA" id="ARBA00044493"/>
    </source>
</evidence>
<evidence type="ECO:0000313" key="6">
    <source>
        <dbReference type="EMBL" id="KAF4625211.1"/>
    </source>
</evidence>
<accession>A0A8H4VWI5</accession>
<dbReference type="InterPro" id="IPR011990">
    <property type="entry name" value="TPR-like_helical_dom_sf"/>
</dbReference>
<gene>
    <name evidence="6" type="ORF">G7Y89_g12958</name>
</gene>
<keyword evidence="7" id="KW-1185">Reference proteome</keyword>
<comment type="caution">
    <text evidence="6">The sequence shown here is derived from an EMBL/GenBank/DDBJ whole genome shotgun (WGS) entry which is preliminary data.</text>
</comment>
<evidence type="ECO:0000256" key="5">
    <source>
        <dbReference type="SAM" id="MobiDB-lite"/>
    </source>
</evidence>
<name>A0A8H4VWI5_9HELO</name>
<evidence type="ECO:0000256" key="4">
    <source>
        <dbReference type="ARBA" id="ARBA00044511"/>
    </source>
</evidence>
<comment type="subunit">
    <text evidence="4">Binds to mitochondrial small subunit 15S rRNA.</text>
</comment>
<dbReference type="GO" id="GO:0031930">
    <property type="term" value="P:mitochondria-nucleus signaling pathway"/>
    <property type="evidence" value="ECO:0007669"/>
    <property type="project" value="TreeGrafter"/>
</dbReference>
<organism evidence="6 7">
    <name type="scientific">Cudoniella acicularis</name>
    <dbReference type="NCBI Taxonomy" id="354080"/>
    <lineage>
        <taxon>Eukaryota</taxon>
        <taxon>Fungi</taxon>
        <taxon>Dikarya</taxon>
        <taxon>Ascomycota</taxon>
        <taxon>Pezizomycotina</taxon>
        <taxon>Leotiomycetes</taxon>
        <taxon>Helotiales</taxon>
        <taxon>Tricladiaceae</taxon>
        <taxon>Cudoniella</taxon>
    </lineage>
</organism>
<proteinExistence type="inferred from homology"/>
<protein>
    <recommendedName>
        <fullName evidence="8">Pentatricopeptide repeat protein</fullName>
    </recommendedName>
</protein>
<feature type="region of interest" description="Disordered" evidence="5">
    <location>
        <begin position="35"/>
        <end position="60"/>
    </location>
</feature>
<dbReference type="EMBL" id="JAAMPI010001437">
    <property type="protein sequence ID" value="KAF4625211.1"/>
    <property type="molecule type" value="Genomic_DNA"/>
</dbReference>
<dbReference type="OrthoDB" id="185373at2759"/>
<dbReference type="PANTHER" id="PTHR47936">
    <property type="entry name" value="PPR_LONG DOMAIN-CONTAINING PROTEIN"/>
    <property type="match status" value="1"/>
</dbReference>
<dbReference type="Gene3D" id="1.25.40.10">
    <property type="entry name" value="Tetratricopeptide repeat domain"/>
    <property type="match status" value="2"/>
</dbReference>
<reference evidence="6 7" key="1">
    <citation type="submission" date="2020-03" db="EMBL/GenBank/DDBJ databases">
        <title>Draft Genome Sequence of Cudoniella acicularis.</title>
        <authorList>
            <person name="Buettner E."/>
            <person name="Kellner H."/>
        </authorList>
    </citation>
    <scope>NUCLEOTIDE SEQUENCE [LARGE SCALE GENOMIC DNA]</scope>
    <source>
        <strain evidence="6 7">DSM 108380</strain>
    </source>
</reference>
<dbReference type="AlphaFoldDB" id="A0A8H4VWI5"/>
<comment type="similarity">
    <text evidence="1">Belongs to the CCM1 family.</text>
</comment>
<keyword evidence="2" id="KW-0677">Repeat</keyword>
<dbReference type="PANTHER" id="PTHR47936:SF1">
    <property type="entry name" value="PENTATRICOPEPTIDE REPEAT-CONTAINING PROTEIN GUN1, CHLOROPLASTIC"/>
    <property type="match status" value="1"/>
</dbReference>
<sequence>MPPPQPFLAYRLGGFVCKSCLSKIRTLQRRPLPWLARSITNNQGPKPPKRGTSPPSQHGATVRYFEETPDGDRRELIDEDLDAYIESMGPGFKEFEAHQRNILHSTKDDPGGFESFEDQIYETIGTNEGMEDVKDQAFLDSIEEDEPTKDITSANEKLETLLESVKRLSDKDVISEEDKLKIRELLFNFASGSNDKKSMNLNAESRPVMPPSIAQLMPPAPPIKTPTHLSYKFPRKRSENGKFDTLDLEAFPKAYERHLSSLQIKLALAASREKHKQTKSLRGSVWKSYLMCRSALISFPRNVPRSIWSGLWAVLSSTDSSEYVDRMAHIKYLGDDLKKVNVPIKLEQCLLYVEALLVQGDLEVAIREWDAIKTKAKNSEHVTEHCELGVKLFCQQGDLDQALRTADTLLSNTSDPTTFRILLPIIQTCLASRDIKNIQLAWALYVRLQVNMGSRMVMSDYDTIILSCLEAGQADLALGAFKDMMPEIPQNMSSVAIYKKFTDAKGLNSITIENKELDFRNSRALTSLPPSFNNKFFFGKWLKKLIGEDELEAARKVLDLMNERGIRPDARHVNGLIGAWVRKGTTKSLEMAEDMAWKMINARLSAVKDREEYPGRHSKKRSVYSFNNTDDGKKKGELWDLFNTLGRAKIRPNTYFMNELLSMDTKTDHQTWAWKTYIEMTENGAIQPDFETFTVLWHSLCKLSARVLRTYHERPLGGFPMPRSLFAEMIKHKVSLGKEGKIPRDLYESIILCFSLAEDQAGTAVALRALQENFGLYPNEETARTIILQLSRLSQTNEVGYKTRRLNTRNRETKDRVARVTKIFHQFKQERDEALLRQGIVFEKLSDERKLEEALLVLSDLLRHAFQTKIMNEERKIYTAPQVSKRAAEQMGVPTCVPWLTNNAEETI</sequence>
<evidence type="ECO:0000256" key="2">
    <source>
        <dbReference type="ARBA" id="ARBA00022737"/>
    </source>
</evidence>
<dbReference type="Proteomes" id="UP000566819">
    <property type="component" value="Unassembled WGS sequence"/>
</dbReference>
<evidence type="ECO:0008006" key="8">
    <source>
        <dbReference type="Google" id="ProtNLM"/>
    </source>
</evidence>
<evidence type="ECO:0000313" key="7">
    <source>
        <dbReference type="Proteomes" id="UP000566819"/>
    </source>
</evidence>